<dbReference type="Proteomes" id="UP000663877">
    <property type="component" value="Unassembled WGS sequence"/>
</dbReference>
<dbReference type="Proteomes" id="UP000663832">
    <property type="component" value="Unassembled WGS sequence"/>
</dbReference>
<comment type="caution">
    <text evidence="2">The sequence shown here is derived from an EMBL/GenBank/DDBJ whole genome shotgun (WGS) entry which is preliminary data.</text>
</comment>
<reference evidence="2" key="1">
    <citation type="submission" date="2021-02" db="EMBL/GenBank/DDBJ databases">
        <authorList>
            <person name="Nowell W R."/>
        </authorList>
    </citation>
    <scope>NUCLEOTIDE SEQUENCE</scope>
</reference>
<proteinExistence type="predicted"/>
<gene>
    <name evidence="1" type="ORF">BJG266_LOCUS31165</name>
    <name evidence="2" type="ORF">QVE165_LOCUS48129</name>
</gene>
<dbReference type="EMBL" id="CAJNOI010000443">
    <property type="protein sequence ID" value="CAF1280303.1"/>
    <property type="molecule type" value="Genomic_DNA"/>
</dbReference>
<dbReference type="EMBL" id="CAJNOM010000795">
    <property type="protein sequence ID" value="CAF1563590.1"/>
    <property type="molecule type" value="Genomic_DNA"/>
</dbReference>
<sequence length="72" mass="7632">MDKLPQRQQQQADCPTNGATIVVFQPSKNSGGRQPQFVFAGGVIAPSNGIYRLTPAQPGGLSSLGPRWTGHL</sequence>
<name>A0A815XZ69_9BILA</name>
<keyword evidence="3" id="KW-1185">Reference proteome</keyword>
<dbReference type="AlphaFoldDB" id="A0A815XZ69"/>
<evidence type="ECO:0000313" key="1">
    <source>
        <dbReference type="EMBL" id="CAF1280303.1"/>
    </source>
</evidence>
<protein>
    <submittedName>
        <fullName evidence="2">Uncharacterized protein</fullName>
    </submittedName>
</protein>
<evidence type="ECO:0000313" key="2">
    <source>
        <dbReference type="EMBL" id="CAF1563590.1"/>
    </source>
</evidence>
<organism evidence="2 3">
    <name type="scientific">Adineta steineri</name>
    <dbReference type="NCBI Taxonomy" id="433720"/>
    <lineage>
        <taxon>Eukaryota</taxon>
        <taxon>Metazoa</taxon>
        <taxon>Spiralia</taxon>
        <taxon>Gnathifera</taxon>
        <taxon>Rotifera</taxon>
        <taxon>Eurotatoria</taxon>
        <taxon>Bdelloidea</taxon>
        <taxon>Adinetida</taxon>
        <taxon>Adinetidae</taxon>
        <taxon>Adineta</taxon>
    </lineage>
</organism>
<evidence type="ECO:0000313" key="3">
    <source>
        <dbReference type="Proteomes" id="UP000663832"/>
    </source>
</evidence>
<accession>A0A815XZ69</accession>